<proteinExistence type="predicted"/>
<dbReference type="EMBL" id="KE651167">
    <property type="protein sequence ID" value="EEB08835.1"/>
    <property type="molecule type" value="Genomic_DNA"/>
</dbReference>
<evidence type="ECO:0000313" key="2">
    <source>
        <dbReference type="JaponicusDB" id="SJAG_04007"/>
    </source>
</evidence>
<dbReference type="RefSeq" id="XP_002175128.1">
    <property type="nucleotide sequence ID" value="XM_002175092.1"/>
</dbReference>
<reference evidence="1 3" key="1">
    <citation type="journal article" date="2011" name="Science">
        <title>Comparative functional genomics of the fission yeasts.</title>
        <authorList>
            <person name="Rhind N."/>
            <person name="Chen Z."/>
            <person name="Yassour M."/>
            <person name="Thompson D.A."/>
            <person name="Haas B.J."/>
            <person name="Habib N."/>
            <person name="Wapinski I."/>
            <person name="Roy S."/>
            <person name="Lin M.F."/>
            <person name="Heiman D.I."/>
            <person name="Young S.K."/>
            <person name="Furuya K."/>
            <person name="Guo Y."/>
            <person name="Pidoux A."/>
            <person name="Chen H.M."/>
            <person name="Robbertse B."/>
            <person name="Goldberg J.M."/>
            <person name="Aoki K."/>
            <person name="Bayne E.H."/>
            <person name="Berlin A.M."/>
            <person name="Desjardins C.A."/>
            <person name="Dobbs E."/>
            <person name="Dukaj L."/>
            <person name="Fan L."/>
            <person name="FitzGerald M.G."/>
            <person name="French C."/>
            <person name="Gujja S."/>
            <person name="Hansen K."/>
            <person name="Keifenheim D."/>
            <person name="Levin J.Z."/>
            <person name="Mosher R.A."/>
            <person name="Mueller C.A."/>
            <person name="Pfiffner J."/>
            <person name="Priest M."/>
            <person name="Russ C."/>
            <person name="Smialowska A."/>
            <person name="Swoboda P."/>
            <person name="Sykes S.M."/>
            <person name="Vaughn M."/>
            <person name="Vengrova S."/>
            <person name="Yoder R."/>
            <person name="Zeng Q."/>
            <person name="Allshire R."/>
            <person name="Baulcombe D."/>
            <person name="Birren B.W."/>
            <person name="Brown W."/>
            <person name="Ekwall K."/>
            <person name="Kellis M."/>
            <person name="Leatherwood J."/>
            <person name="Levin H."/>
            <person name="Margalit H."/>
            <person name="Martienssen R."/>
            <person name="Nieduszynski C.A."/>
            <person name="Spatafora J.W."/>
            <person name="Friedman N."/>
            <person name="Dalgaard J.Z."/>
            <person name="Baumann P."/>
            <person name="Niki H."/>
            <person name="Regev A."/>
            <person name="Nusbaum C."/>
        </authorList>
    </citation>
    <scope>NUCLEOTIDE SEQUENCE [LARGE SCALE GENOMIC DNA]</scope>
    <source>
        <strain evidence="3">yFS275 / FY16936</strain>
    </source>
</reference>
<evidence type="ECO:0000313" key="1">
    <source>
        <dbReference type="EMBL" id="EEB08835.1"/>
    </source>
</evidence>
<dbReference type="STRING" id="402676.B6K5N1"/>
<dbReference type="OrthoDB" id="506431at2759"/>
<gene>
    <name evidence="2" type="primary">the4</name>
    <name evidence="1" type="ORF">SJAG_04007</name>
</gene>
<sequence length="112" mass="12320">MAYGVGANFPSQKGVTVSLKVNYIAPALADHLYKVVCTTTKVEGRKAWITGELYRVVDAQEEQGSKENVEVDGKERLGNLMLCARAEALFIEPASYKVRSSVSEDKLKKPVE</sequence>
<name>B6K5N1_SCHJY</name>
<dbReference type="SUPFAM" id="SSF54637">
    <property type="entry name" value="Thioesterase/thiol ester dehydrase-isomerase"/>
    <property type="match status" value="1"/>
</dbReference>
<dbReference type="InterPro" id="IPR029069">
    <property type="entry name" value="HotDog_dom_sf"/>
</dbReference>
<dbReference type="HOGENOM" id="CLU_2147323_0_0_1"/>
<dbReference type="VEuPathDB" id="FungiDB:SJAG_04007"/>
<dbReference type="PANTHER" id="PTHR47260">
    <property type="entry name" value="UPF0644 PROTEIN PB2B4.06"/>
    <property type="match status" value="1"/>
</dbReference>
<dbReference type="eggNOG" id="KOG4781">
    <property type="taxonomic scope" value="Eukaryota"/>
</dbReference>
<accession>B6K5N1</accession>
<dbReference type="InterPro" id="IPR052061">
    <property type="entry name" value="PTE-AB_protein"/>
</dbReference>
<dbReference type="PANTHER" id="PTHR47260:SF1">
    <property type="entry name" value="UPF0644 PROTEIN PB2B4.06"/>
    <property type="match status" value="1"/>
</dbReference>
<keyword evidence="3" id="KW-1185">Reference proteome</keyword>
<dbReference type="GeneID" id="7047530"/>
<organism evidence="1 3">
    <name type="scientific">Schizosaccharomyces japonicus (strain yFS275 / FY16936)</name>
    <name type="common">Fission yeast</name>
    <dbReference type="NCBI Taxonomy" id="402676"/>
    <lineage>
        <taxon>Eukaryota</taxon>
        <taxon>Fungi</taxon>
        <taxon>Dikarya</taxon>
        <taxon>Ascomycota</taxon>
        <taxon>Taphrinomycotina</taxon>
        <taxon>Schizosaccharomycetes</taxon>
        <taxon>Schizosaccharomycetales</taxon>
        <taxon>Schizosaccharomycetaceae</taxon>
        <taxon>Schizosaccharomyces</taxon>
    </lineage>
</organism>
<dbReference type="Gene3D" id="3.10.129.10">
    <property type="entry name" value="Hotdog Thioesterase"/>
    <property type="match status" value="1"/>
</dbReference>
<protein>
    <submittedName>
        <fullName evidence="1">Fungal protein</fullName>
    </submittedName>
</protein>
<dbReference type="JaponicusDB" id="SJAG_04007">
    <property type="gene designation" value="the4"/>
</dbReference>
<evidence type="ECO:0000313" key="3">
    <source>
        <dbReference type="Proteomes" id="UP000001744"/>
    </source>
</evidence>
<dbReference type="Proteomes" id="UP000001744">
    <property type="component" value="Unassembled WGS sequence"/>
</dbReference>
<dbReference type="AlphaFoldDB" id="B6K5N1"/>